<comment type="subcellular location">
    <subcellularLocation>
        <location evidence="11">Nucleus</location>
    </subcellularLocation>
</comment>
<dbReference type="InParanoid" id="D6RQI8"/>
<evidence type="ECO:0000313" key="15">
    <source>
        <dbReference type="EMBL" id="EFI26818.1"/>
    </source>
</evidence>
<dbReference type="STRING" id="240176.D6RQI8"/>
<dbReference type="InterPro" id="IPR027417">
    <property type="entry name" value="P-loop_NTPase"/>
</dbReference>
<dbReference type="GO" id="GO:0005524">
    <property type="term" value="F:ATP binding"/>
    <property type="evidence" value="ECO:0007669"/>
    <property type="project" value="UniProtKB-KW"/>
</dbReference>
<dbReference type="EC" id="5.6.2.4" evidence="11"/>
<dbReference type="PROSITE" id="PS00690">
    <property type="entry name" value="DEAH_ATP_HELICASE"/>
    <property type="match status" value="1"/>
</dbReference>
<dbReference type="CDD" id="cd17920">
    <property type="entry name" value="DEXHc_RecQ"/>
    <property type="match status" value="1"/>
</dbReference>
<dbReference type="GO" id="GO:0016887">
    <property type="term" value="F:ATP hydrolysis activity"/>
    <property type="evidence" value="ECO:0007669"/>
    <property type="project" value="RHEA"/>
</dbReference>
<dbReference type="Gene3D" id="1.10.10.10">
    <property type="entry name" value="Winged helix-like DNA-binding domain superfamily/Winged helix DNA-binding domain"/>
    <property type="match status" value="1"/>
</dbReference>
<evidence type="ECO:0000256" key="6">
    <source>
        <dbReference type="ARBA" id="ARBA00022840"/>
    </source>
</evidence>
<dbReference type="PANTHER" id="PTHR13710">
    <property type="entry name" value="DNA HELICASE RECQ FAMILY MEMBER"/>
    <property type="match status" value="1"/>
</dbReference>
<keyword evidence="12" id="KW-0175">Coiled coil</keyword>
<dbReference type="InterPro" id="IPR001650">
    <property type="entry name" value="Helicase_C-like"/>
</dbReference>
<feature type="compositionally biased region" description="Basic residues" evidence="13">
    <location>
        <begin position="796"/>
        <end position="806"/>
    </location>
</feature>
<comment type="similarity">
    <text evidence="1 11">Belongs to the helicase family. RecQ subfamily.</text>
</comment>
<comment type="catalytic activity">
    <reaction evidence="11">
        <text>ATP + H2O = ADP + phosphate + H(+)</text>
        <dbReference type="Rhea" id="RHEA:13065"/>
        <dbReference type="ChEBI" id="CHEBI:15377"/>
        <dbReference type="ChEBI" id="CHEBI:15378"/>
        <dbReference type="ChEBI" id="CHEBI:30616"/>
        <dbReference type="ChEBI" id="CHEBI:43474"/>
        <dbReference type="ChEBI" id="CHEBI:456216"/>
    </reaction>
</comment>
<evidence type="ECO:0000256" key="3">
    <source>
        <dbReference type="ARBA" id="ARBA00022741"/>
    </source>
</evidence>
<dbReference type="SUPFAM" id="SSF52540">
    <property type="entry name" value="P-loop containing nucleoside triphosphate hydrolases"/>
    <property type="match status" value="2"/>
</dbReference>
<dbReference type="NCBIfam" id="TIGR00614">
    <property type="entry name" value="recQ_fam"/>
    <property type="match status" value="1"/>
</dbReference>
<dbReference type="GeneID" id="9380266"/>
<feature type="coiled-coil region" evidence="12">
    <location>
        <begin position="32"/>
        <end position="73"/>
    </location>
</feature>
<dbReference type="PANTHER" id="PTHR13710:SF105">
    <property type="entry name" value="ATP-DEPENDENT DNA HELICASE Q1"/>
    <property type="match status" value="1"/>
</dbReference>
<keyword evidence="8" id="KW-0413">Isomerase</keyword>
<dbReference type="GO" id="GO:0005694">
    <property type="term" value="C:chromosome"/>
    <property type="evidence" value="ECO:0007669"/>
    <property type="project" value="TreeGrafter"/>
</dbReference>
<evidence type="ECO:0000256" key="5">
    <source>
        <dbReference type="ARBA" id="ARBA00022806"/>
    </source>
</evidence>
<evidence type="ECO:0000256" key="12">
    <source>
        <dbReference type="SAM" id="Coils"/>
    </source>
</evidence>
<evidence type="ECO:0000256" key="9">
    <source>
        <dbReference type="ARBA" id="ARBA00023242"/>
    </source>
</evidence>
<dbReference type="Pfam" id="PF00270">
    <property type="entry name" value="DEAD"/>
    <property type="match status" value="1"/>
</dbReference>
<reference evidence="15 16" key="1">
    <citation type="journal article" date="2010" name="Proc. Natl. Acad. Sci. U.S.A.">
        <title>Insights into evolution of multicellular fungi from the assembled chromosomes of the mushroom Coprinopsis cinerea (Coprinus cinereus).</title>
        <authorList>
            <person name="Stajich J.E."/>
            <person name="Wilke S.K."/>
            <person name="Ahren D."/>
            <person name="Au C.H."/>
            <person name="Birren B.W."/>
            <person name="Borodovsky M."/>
            <person name="Burns C."/>
            <person name="Canback B."/>
            <person name="Casselton L.A."/>
            <person name="Cheng C.K."/>
            <person name="Deng J."/>
            <person name="Dietrich F.S."/>
            <person name="Fargo D.C."/>
            <person name="Farman M.L."/>
            <person name="Gathman A.C."/>
            <person name="Goldberg J."/>
            <person name="Guigo R."/>
            <person name="Hoegger P.J."/>
            <person name="Hooker J.B."/>
            <person name="Huggins A."/>
            <person name="James T.Y."/>
            <person name="Kamada T."/>
            <person name="Kilaru S."/>
            <person name="Kodira C."/>
            <person name="Kues U."/>
            <person name="Kupfer D."/>
            <person name="Kwan H.S."/>
            <person name="Lomsadze A."/>
            <person name="Li W."/>
            <person name="Lilly W.W."/>
            <person name="Ma L.J."/>
            <person name="Mackey A.J."/>
            <person name="Manning G."/>
            <person name="Martin F."/>
            <person name="Muraguchi H."/>
            <person name="Natvig D.O."/>
            <person name="Palmerini H."/>
            <person name="Ramesh M.A."/>
            <person name="Rehmeyer C.J."/>
            <person name="Roe B.A."/>
            <person name="Shenoy N."/>
            <person name="Stanke M."/>
            <person name="Ter-Hovhannisyan V."/>
            <person name="Tunlid A."/>
            <person name="Velagapudi R."/>
            <person name="Vision T.J."/>
            <person name="Zeng Q."/>
            <person name="Zolan M.E."/>
            <person name="Pukkila P.J."/>
        </authorList>
    </citation>
    <scope>NUCLEOTIDE SEQUENCE [LARGE SCALE GENOMIC DNA]</scope>
    <source>
        <strain evidence="16">Okayama-7 / 130 / ATCC MYA-4618 / FGSC 9003</strain>
    </source>
</reference>
<dbReference type="KEGG" id="cci:CC1G_15741"/>
<dbReference type="GO" id="GO:0000724">
    <property type="term" value="P:double-strand break repair via homologous recombination"/>
    <property type="evidence" value="ECO:0007669"/>
    <property type="project" value="TreeGrafter"/>
</dbReference>
<comment type="catalytic activity">
    <reaction evidence="10 11">
        <text>Couples ATP hydrolysis with the unwinding of duplex DNA by translocating in the 3'-5' direction.</text>
        <dbReference type="EC" id="5.6.2.4"/>
    </reaction>
</comment>
<evidence type="ECO:0000256" key="4">
    <source>
        <dbReference type="ARBA" id="ARBA00022801"/>
    </source>
</evidence>
<dbReference type="SMART" id="SM00490">
    <property type="entry name" value="HELICc"/>
    <property type="match status" value="1"/>
</dbReference>
<accession>D6RQI8</accession>
<dbReference type="InterPro" id="IPR004589">
    <property type="entry name" value="DNA_helicase_ATP-dep_RecQ"/>
</dbReference>
<dbReference type="GO" id="GO:0005737">
    <property type="term" value="C:cytoplasm"/>
    <property type="evidence" value="ECO:0007669"/>
    <property type="project" value="TreeGrafter"/>
</dbReference>
<dbReference type="Pfam" id="PF16124">
    <property type="entry name" value="RecQ_Zn_bind"/>
    <property type="match status" value="1"/>
</dbReference>
<keyword evidence="5 11" id="KW-0347">Helicase</keyword>
<dbReference type="Gene3D" id="3.40.50.300">
    <property type="entry name" value="P-loop containing nucleotide triphosphate hydrolases"/>
    <property type="match status" value="2"/>
</dbReference>
<dbReference type="FunFam" id="3.40.50.300:FF:001389">
    <property type="entry name" value="ATP-dependent DNA helicase RecQ"/>
    <property type="match status" value="1"/>
</dbReference>
<dbReference type="Proteomes" id="UP000001861">
    <property type="component" value="Unassembled WGS sequence"/>
</dbReference>
<feature type="domain" description="Helicase ATP-binding" evidence="14">
    <location>
        <begin position="127"/>
        <end position="308"/>
    </location>
</feature>
<dbReference type="InterPro" id="IPR014001">
    <property type="entry name" value="Helicase_ATP-bd"/>
</dbReference>
<dbReference type="GO" id="GO:0003677">
    <property type="term" value="F:DNA binding"/>
    <property type="evidence" value="ECO:0007669"/>
    <property type="project" value="UniProtKB-KW"/>
</dbReference>
<name>D6RQI8_COPC7</name>
<keyword evidence="16" id="KW-1185">Reference proteome</keyword>
<dbReference type="eggNOG" id="KOG0353">
    <property type="taxonomic scope" value="Eukaryota"/>
</dbReference>
<feature type="compositionally biased region" description="Acidic residues" evidence="13">
    <location>
        <begin position="715"/>
        <end position="746"/>
    </location>
</feature>
<keyword evidence="6 11" id="KW-0067">ATP-binding</keyword>
<keyword evidence="9 11" id="KW-0539">Nucleus</keyword>
<dbReference type="InterPro" id="IPR002464">
    <property type="entry name" value="DNA/RNA_helicase_DEAH_CS"/>
</dbReference>
<evidence type="ECO:0000313" key="16">
    <source>
        <dbReference type="Proteomes" id="UP000001861"/>
    </source>
</evidence>
<evidence type="ECO:0000256" key="10">
    <source>
        <dbReference type="ARBA" id="ARBA00034617"/>
    </source>
</evidence>
<keyword evidence="7" id="KW-0238">DNA-binding</keyword>
<dbReference type="InterPro" id="IPR011545">
    <property type="entry name" value="DEAD/DEAH_box_helicase_dom"/>
</dbReference>
<keyword evidence="3 11" id="KW-0547">Nucleotide-binding</keyword>
<comment type="caution">
    <text evidence="15">The sequence shown here is derived from an EMBL/GenBank/DDBJ whole genome shotgun (WGS) entry which is preliminary data.</text>
</comment>
<dbReference type="PROSITE" id="PS51192">
    <property type="entry name" value="HELICASE_ATP_BIND_1"/>
    <property type="match status" value="1"/>
</dbReference>
<keyword evidence="4 11" id="KW-0378">Hydrolase</keyword>
<dbReference type="OMA" id="FKLSTMV"/>
<dbReference type="OrthoDB" id="10261556at2759"/>
<evidence type="ECO:0000256" key="2">
    <source>
        <dbReference type="ARBA" id="ARBA00022723"/>
    </source>
</evidence>
<dbReference type="RefSeq" id="XP_002910312.1">
    <property type="nucleotide sequence ID" value="XM_002910266.1"/>
</dbReference>
<protein>
    <recommendedName>
        <fullName evidence="11">ATP-dependent DNA helicase</fullName>
        <ecNumber evidence="11">5.6.2.4</ecNumber>
    </recommendedName>
</protein>
<organism evidence="15 16">
    <name type="scientific">Coprinopsis cinerea (strain Okayama-7 / 130 / ATCC MYA-4618 / FGSC 9003)</name>
    <name type="common">Inky cap fungus</name>
    <name type="synonym">Hormographiella aspergillata</name>
    <dbReference type="NCBI Taxonomy" id="240176"/>
    <lineage>
        <taxon>Eukaryota</taxon>
        <taxon>Fungi</taxon>
        <taxon>Dikarya</taxon>
        <taxon>Basidiomycota</taxon>
        <taxon>Agaricomycotina</taxon>
        <taxon>Agaricomycetes</taxon>
        <taxon>Agaricomycetidae</taxon>
        <taxon>Agaricales</taxon>
        <taxon>Agaricineae</taxon>
        <taxon>Psathyrellaceae</taxon>
        <taxon>Coprinopsis</taxon>
    </lineage>
</organism>
<dbReference type="GO" id="GO:0009378">
    <property type="term" value="F:four-way junction helicase activity"/>
    <property type="evidence" value="ECO:0007669"/>
    <property type="project" value="TreeGrafter"/>
</dbReference>
<proteinExistence type="inferred from homology"/>
<dbReference type="AlphaFoldDB" id="D6RQI8"/>
<evidence type="ECO:0000256" key="8">
    <source>
        <dbReference type="ARBA" id="ARBA00023235"/>
    </source>
</evidence>
<evidence type="ECO:0000256" key="13">
    <source>
        <dbReference type="SAM" id="MobiDB-lite"/>
    </source>
</evidence>
<evidence type="ECO:0000256" key="11">
    <source>
        <dbReference type="RuleBase" id="RU364117"/>
    </source>
</evidence>
<feature type="region of interest" description="Disordered" evidence="13">
    <location>
        <begin position="655"/>
        <end position="848"/>
    </location>
</feature>
<dbReference type="GO" id="GO:0043138">
    <property type="term" value="F:3'-5' DNA helicase activity"/>
    <property type="evidence" value="ECO:0007669"/>
    <property type="project" value="UniProtKB-EC"/>
</dbReference>
<evidence type="ECO:0000256" key="1">
    <source>
        <dbReference type="ARBA" id="ARBA00005446"/>
    </source>
</evidence>
<dbReference type="GO" id="GO:0005634">
    <property type="term" value="C:nucleus"/>
    <property type="evidence" value="ECO:0007669"/>
    <property type="project" value="UniProtKB-SubCell"/>
</dbReference>
<keyword evidence="2" id="KW-0479">Metal-binding</keyword>
<dbReference type="InterPro" id="IPR032284">
    <property type="entry name" value="RecQ_Zn-bd"/>
</dbReference>
<dbReference type="GO" id="GO:0046872">
    <property type="term" value="F:metal ion binding"/>
    <property type="evidence" value="ECO:0007669"/>
    <property type="project" value="UniProtKB-KW"/>
</dbReference>
<evidence type="ECO:0000259" key="14">
    <source>
        <dbReference type="PROSITE" id="PS51192"/>
    </source>
</evidence>
<dbReference type="HOGENOM" id="CLU_001103_12_5_1"/>
<feature type="compositionally biased region" description="Acidic residues" evidence="13">
    <location>
        <begin position="768"/>
        <end position="790"/>
    </location>
</feature>
<feature type="compositionally biased region" description="Polar residues" evidence="13">
    <location>
        <begin position="686"/>
        <end position="697"/>
    </location>
</feature>
<gene>
    <name evidence="15" type="ORF">CC1G_15741</name>
</gene>
<dbReference type="InterPro" id="IPR036388">
    <property type="entry name" value="WH-like_DNA-bd_sf"/>
</dbReference>
<sequence length="848" mass="95014">MCVVIENYTKRVETGLRMDEDDWQGNPNQVQIQDLNQKLAVKEIELKEMEESIRHLQMRKEKIMQEAEELRRSLRVLRAPITNKGKSKAQQTINYAEDEFDWSNALQSRMKKMFNIDNFRHCQRGVCNANMDRRDIVCVMPTGGGKSLTYQLPALLTTGCTIVISPLLALITDQVLHLQELGIAAAMLTGETPSAEKKDVVQRLRNLANPQNKGEDLKFVYVTPEKLVKDNSFKGLLTKLAAAGRLARFVIDEAHCVSQLGHDFRPDYKELHILRKLYPHVPIMALSATYANMDGTVYFSSPLYRKNLHYKVVPKPATSAATYQAIVDYILAEHPNETGIIYCFSQKLEYTSFKDTENCAEKVQELSNGRIRTGYYHARLDAPAKIKLHSDWRVGHVKVVCATIAFGLGIDKGDKSVDGYYQESGRAGRDGKDSDCVLYYRPQDSVAVGSLVGSAANGIQKLHEIIDFVDNLVECRKIQFANYFRHSVQMSISSWSTAEKDALDRCGHCDNCLRDPASIEKRDVTLVSWQILKIVQEMKKLGKKMTLSQLATLARGKGKSQVEVNTGRGRRKTKEVMDVDLDSVCGGPAQDISANDIERVIVRLLLDGYLEEEFKATSYSINVYLTLGQLKGALVHTRREDIERGASRTKIEMTFVKPETKTRKSKTKATSNTTGETDGNAKKGSTLKTKTTAQGSNTNGGGKLRQTQLQMRVEEESEQEEYIDIYEGLDEDEESDEAYGEDEEEPAPPTRAAQSRKRSHGRGAVEPEVIEVLDSDEIVSPSESEEDDEWLFNQRGKPKPPPKKIRKVESGSSGMQNGRSKVGSGGRGGRRTILSDVDEDEIMVLSSD</sequence>
<dbReference type="VEuPathDB" id="FungiDB:CC1G_15741"/>
<dbReference type="EMBL" id="AACS02000011">
    <property type="protein sequence ID" value="EFI26818.1"/>
    <property type="molecule type" value="Genomic_DNA"/>
</dbReference>
<evidence type="ECO:0000256" key="7">
    <source>
        <dbReference type="ARBA" id="ARBA00023125"/>
    </source>
</evidence>
<dbReference type="SMART" id="SM00487">
    <property type="entry name" value="DEXDc"/>
    <property type="match status" value="1"/>
</dbReference>